<dbReference type="RefSeq" id="WP_126601726.1">
    <property type="nucleotide sequence ID" value="NZ_BIFQ01000002.1"/>
</dbReference>
<name>A0A401ZR21_9CHLR</name>
<dbReference type="Proteomes" id="UP000287224">
    <property type="component" value="Unassembled WGS sequence"/>
</dbReference>
<dbReference type="InterPro" id="IPR011990">
    <property type="entry name" value="TPR-like_helical_dom_sf"/>
</dbReference>
<dbReference type="OrthoDB" id="9788689at2"/>
<dbReference type="Gene3D" id="1.25.40.10">
    <property type="entry name" value="Tetratricopeptide repeat domain"/>
    <property type="match status" value="1"/>
</dbReference>
<proteinExistence type="predicted"/>
<organism evidence="1 2">
    <name type="scientific">Dictyobacter aurantiacus</name>
    <dbReference type="NCBI Taxonomy" id="1936993"/>
    <lineage>
        <taxon>Bacteria</taxon>
        <taxon>Bacillati</taxon>
        <taxon>Chloroflexota</taxon>
        <taxon>Ktedonobacteria</taxon>
        <taxon>Ktedonobacterales</taxon>
        <taxon>Dictyobacteraceae</taxon>
        <taxon>Dictyobacter</taxon>
    </lineage>
</organism>
<gene>
    <name evidence="1" type="ORF">KDAU_66560</name>
</gene>
<dbReference type="SUPFAM" id="SSF48452">
    <property type="entry name" value="TPR-like"/>
    <property type="match status" value="1"/>
</dbReference>
<reference evidence="2" key="1">
    <citation type="submission" date="2018-12" db="EMBL/GenBank/DDBJ databases">
        <title>Tengunoibacter tsumagoiensis gen. nov., sp. nov., Dictyobacter kobayashii sp. nov., D. alpinus sp. nov., and D. joshuensis sp. nov. and description of Dictyobacteraceae fam. nov. within the order Ktedonobacterales isolated from Tengu-no-mugimeshi.</title>
        <authorList>
            <person name="Wang C.M."/>
            <person name="Zheng Y."/>
            <person name="Sakai Y."/>
            <person name="Toyoda A."/>
            <person name="Minakuchi Y."/>
            <person name="Abe K."/>
            <person name="Yokota A."/>
            <person name="Yabe S."/>
        </authorList>
    </citation>
    <scope>NUCLEOTIDE SEQUENCE [LARGE SCALE GENOMIC DNA]</scope>
    <source>
        <strain evidence="2">S-27</strain>
    </source>
</reference>
<dbReference type="EMBL" id="BIFQ01000002">
    <property type="protein sequence ID" value="GCE09327.1"/>
    <property type="molecule type" value="Genomic_DNA"/>
</dbReference>
<comment type="caution">
    <text evidence="1">The sequence shown here is derived from an EMBL/GenBank/DDBJ whole genome shotgun (WGS) entry which is preliminary data.</text>
</comment>
<evidence type="ECO:0000313" key="2">
    <source>
        <dbReference type="Proteomes" id="UP000287224"/>
    </source>
</evidence>
<evidence type="ECO:0000313" key="1">
    <source>
        <dbReference type="EMBL" id="GCE09327.1"/>
    </source>
</evidence>
<dbReference type="AlphaFoldDB" id="A0A401ZR21"/>
<protein>
    <submittedName>
        <fullName evidence="1">Uncharacterized protein</fullName>
    </submittedName>
</protein>
<accession>A0A401ZR21</accession>
<keyword evidence="2" id="KW-1185">Reference proteome</keyword>
<sequence length="443" mass="49287">MQNDDMARLQQARQALQQGNPQEAFRIVRPVLRYSGKTWAQSDFVEAWSVFAEISTVLASEEFTNFVYAVIRNPEDVQALYHLGYQLFEQSLHDLAATALARAHALAPDSPGILNELASALETMGMNAEACRLLQARPKVIQHNYLSRYLLAFNAIMSRDLETPRRLLESLQQEPDEHREELAGRIATMLARADAIKGVSSLDQQDLRGWHYILTGAFLLHLSPYGFDEGMNGRYAFVQDTPGLCLEGILRLATALKEIGISVPRVFALPERGSTILARALALKLHVPLVDWSNEGQTEPGLIAAYDLNLLDGPILVSLRQHHPGQVLWSHATCWTESFPLTADFTTFFYQVNHAPWESQMSVDPDTRQMVHSQPDERDAASIAAELLQAQVENEAFEDLPKLQALTKAAATAHGAAIPAALNTRGLRQQLWDSSPVKSSRFA</sequence>